<reference evidence="6 7" key="1">
    <citation type="submission" date="2019-06" db="EMBL/GenBank/DDBJ databases">
        <title>Genome analyses of bacteria isolated from kimchi.</title>
        <authorList>
            <person name="Lee S."/>
            <person name="Ahn S."/>
            <person name="Roh S."/>
        </authorList>
    </citation>
    <scope>NUCLEOTIDE SEQUENCE [LARGE SCALE GENOMIC DNA]</scope>
    <source>
        <strain evidence="6 7">CBA4606</strain>
    </source>
</reference>
<evidence type="ECO:0000256" key="3">
    <source>
        <dbReference type="ARBA" id="ARBA00022917"/>
    </source>
</evidence>
<organism evidence="6 7">
    <name type="scientific">Pistricoccus aurantiacus</name>
    <dbReference type="NCBI Taxonomy" id="1883414"/>
    <lineage>
        <taxon>Bacteria</taxon>
        <taxon>Pseudomonadati</taxon>
        <taxon>Pseudomonadota</taxon>
        <taxon>Gammaproteobacteria</taxon>
        <taxon>Oceanospirillales</taxon>
        <taxon>Halomonadaceae</taxon>
        <taxon>Pistricoccus</taxon>
    </lineage>
</organism>
<dbReference type="GO" id="GO:0006417">
    <property type="term" value="P:regulation of translation"/>
    <property type="evidence" value="ECO:0007669"/>
    <property type="project" value="UniProtKB-KW"/>
</dbReference>
<dbReference type="GO" id="GO:0001731">
    <property type="term" value="P:formation of translation preinitiation complex"/>
    <property type="evidence" value="ECO:0007669"/>
    <property type="project" value="TreeGrafter"/>
</dbReference>
<proteinExistence type="inferred from homology"/>
<evidence type="ECO:0000259" key="5">
    <source>
        <dbReference type="PROSITE" id="PS50296"/>
    </source>
</evidence>
<accession>A0A5B8SSL8</accession>
<dbReference type="KEGG" id="paur:FGL86_02750"/>
<dbReference type="GO" id="GO:0002188">
    <property type="term" value="P:translation reinitiation"/>
    <property type="evidence" value="ECO:0007669"/>
    <property type="project" value="TreeGrafter"/>
</dbReference>
<dbReference type="GO" id="GO:0003729">
    <property type="term" value="F:mRNA binding"/>
    <property type="evidence" value="ECO:0007669"/>
    <property type="project" value="TreeGrafter"/>
</dbReference>
<dbReference type="Gene3D" id="3.30.780.10">
    <property type="entry name" value="SUI1-like domain"/>
    <property type="match status" value="1"/>
</dbReference>
<dbReference type="OrthoDB" id="9792915at2"/>
<evidence type="ECO:0000256" key="2">
    <source>
        <dbReference type="ARBA" id="ARBA00022845"/>
    </source>
</evidence>
<evidence type="ECO:0000256" key="4">
    <source>
        <dbReference type="SAM" id="MobiDB-lite"/>
    </source>
</evidence>
<keyword evidence="2" id="KW-0810">Translation regulation</keyword>
<dbReference type="RefSeq" id="WP_147183161.1">
    <property type="nucleotide sequence ID" value="NZ_CP042382.1"/>
</dbReference>
<dbReference type="Proteomes" id="UP000321272">
    <property type="component" value="Chromosome"/>
</dbReference>
<dbReference type="CDD" id="cd11567">
    <property type="entry name" value="YciH_like"/>
    <property type="match status" value="1"/>
</dbReference>
<evidence type="ECO:0000313" key="6">
    <source>
        <dbReference type="EMBL" id="QEA38093.1"/>
    </source>
</evidence>
<dbReference type="PANTHER" id="PTHR12789:SF0">
    <property type="entry name" value="DENSITY-REGULATED PROTEIN"/>
    <property type="match status" value="1"/>
</dbReference>
<keyword evidence="3" id="KW-0648">Protein biosynthesis</keyword>
<name>A0A5B8SSL8_9GAMM</name>
<evidence type="ECO:0000313" key="7">
    <source>
        <dbReference type="Proteomes" id="UP000321272"/>
    </source>
</evidence>
<dbReference type="InterPro" id="IPR005872">
    <property type="entry name" value="SUI1_arc_bac"/>
</dbReference>
<dbReference type="FunFam" id="3.30.780.10:FF:000002">
    <property type="entry name" value="Stress response translation initiation inhibitor"/>
    <property type="match status" value="1"/>
</dbReference>
<dbReference type="Pfam" id="PF01253">
    <property type="entry name" value="SUI1"/>
    <property type="match status" value="1"/>
</dbReference>
<keyword evidence="6" id="KW-0396">Initiation factor</keyword>
<dbReference type="PROSITE" id="PS50296">
    <property type="entry name" value="SUI1"/>
    <property type="match status" value="1"/>
</dbReference>
<dbReference type="NCBIfam" id="TIGR01158">
    <property type="entry name" value="SUI1_rel"/>
    <property type="match status" value="1"/>
</dbReference>
<sequence length="141" mass="15279">MPSLQDQLRARLGARRSDAPSEKPSSGLVYSTEYGETCPNCRHPLAECACASLAERERLAGLDGIVRIRRETSGRKGKGVTTLTGIPLEDEPLKELVKELKKRCGTGGALKNGVIEIQGDHRETLKTILEQHGFKVKLAGG</sequence>
<feature type="region of interest" description="Disordered" evidence="4">
    <location>
        <begin position="1"/>
        <end position="28"/>
    </location>
</feature>
<dbReference type="InterPro" id="IPR036877">
    <property type="entry name" value="SUI1_dom_sf"/>
</dbReference>
<keyword evidence="7" id="KW-1185">Reference proteome</keyword>
<dbReference type="SUPFAM" id="SSF55159">
    <property type="entry name" value="eIF1-like"/>
    <property type="match status" value="1"/>
</dbReference>
<comment type="similarity">
    <text evidence="1">Belongs to the SUI1 family.</text>
</comment>
<dbReference type="InterPro" id="IPR050318">
    <property type="entry name" value="DENR/SUI1_TIF"/>
</dbReference>
<dbReference type="PANTHER" id="PTHR12789">
    <property type="entry name" value="DENSITY-REGULATED PROTEIN HOMOLOG"/>
    <property type="match status" value="1"/>
</dbReference>
<feature type="domain" description="SUI1" evidence="5">
    <location>
        <begin position="70"/>
        <end position="133"/>
    </location>
</feature>
<dbReference type="AlphaFoldDB" id="A0A5B8SSL8"/>
<protein>
    <submittedName>
        <fullName evidence="6">Translation initiation factor Sui1</fullName>
    </submittedName>
</protein>
<dbReference type="InterPro" id="IPR001950">
    <property type="entry name" value="SUI1"/>
</dbReference>
<evidence type="ECO:0000256" key="1">
    <source>
        <dbReference type="ARBA" id="ARBA00005422"/>
    </source>
</evidence>
<dbReference type="NCBIfam" id="NF005297">
    <property type="entry name" value="PRK06824.1"/>
    <property type="match status" value="1"/>
</dbReference>
<dbReference type="EMBL" id="CP042382">
    <property type="protein sequence ID" value="QEA38093.1"/>
    <property type="molecule type" value="Genomic_DNA"/>
</dbReference>
<gene>
    <name evidence="6" type="ORF">FGL86_02750</name>
</gene>
<dbReference type="GO" id="GO:0003743">
    <property type="term" value="F:translation initiation factor activity"/>
    <property type="evidence" value="ECO:0007669"/>
    <property type="project" value="UniProtKB-KW"/>
</dbReference>